<dbReference type="AlphaFoldDB" id="A0A521D9A5"/>
<keyword evidence="3" id="KW-1185">Reference proteome</keyword>
<proteinExistence type="predicted"/>
<sequence length="156" mass="17268">MMKKTLLTLLFCGTLLTLALPAYAQESSGRVGVGAILNDPTGLSAKVWISNELALDGALSFSAGENISQVYFHTDLLQHRPMDIENFQLYYGLGMRLLWTDAGDDFISGIRGPLGMVYSIEDSDLEAFFELAPTLDFSPYFRFFFAGGLGMRLYIN</sequence>
<evidence type="ECO:0000313" key="2">
    <source>
        <dbReference type="EMBL" id="SMO68296.1"/>
    </source>
</evidence>
<name>A0A521D9A5_9BACT</name>
<protein>
    <recommendedName>
        <fullName evidence="4">Outer membrane protein beta-barrel domain-containing protein</fullName>
    </recommendedName>
</protein>
<accession>A0A521D9A5</accession>
<feature type="signal peptide" evidence="1">
    <location>
        <begin position="1"/>
        <end position="24"/>
    </location>
</feature>
<gene>
    <name evidence="2" type="ORF">SAMN06265218_10929</name>
</gene>
<reference evidence="2 3" key="1">
    <citation type="submission" date="2017-05" db="EMBL/GenBank/DDBJ databases">
        <authorList>
            <person name="Varghese N."/>
            <person name="Submissions S."/>
        </authorList>
    </citation>
    <scope>NUCLEOTIDE SEQUENCE [LARGE SCALE GENOMIC DNA]</scope>
    <source>
        <strain evidence="2 3">DSM 21194</strain>
    </source>
</reference>
<keyword evidence="1" id="KW-0732">Signal</keyword>
<organism evidence="2 3">
    <name type="scientific">Fodinibius sediminis</name>
    <dbReference type="NCBI Taxonomy" id="1214077"/>
    <lineage>
        <taxon>Bacteria</taxon>
        <taxon>Pseudomonadati</taxon>
        <taxon>Balneolota</taxon>
        <taxon>Balneolia</taxon>
        <taxon>Balneolales</taxon>
        <taxon>Balneolaceae</taxon>
        <taxon>Fodinibius</taxon>
    </lineage>
</organism>
<dbReference type="RefSeq" id="WP_142714626.1">
    <property type="nucleotide sequence ID" value="NZ_FXTH01000009.1"/>
</dbReference>
<dbReference type="Proteomes" id="UP000317593">
    <property type="component" value="Unassembled WGS sequence"/>
</dbReference>
<evidence type="ECO:0000313" key="3">
    <source>
        <dbReference type="Proteomes" id="UP000317593"/>
    </source>
</evidence>
<dbReference type="EMBL" id="FXTH01000009">
    <property type="protein sequence ID" value="SMO68296.1"/>
    <property type="molecule type" value="Genomic_DNA"/>
</dbReference>
<feature type="chain" id="PRO_5022204904" description="Outer membrane protein beta-barrel domain-containing protein" evidence="1">
    <location>
        <begin position="25"/>
        <end position="156"/>
    </location>
</feature>
<evidence type="ECO:0008006" key="4">
    <source>
        <dbReference type="Google" id="ProtNLM"/>
    </source>
</evidence>
<dbReference type="OrthoDB" id="1524593at2"/>
<evidence type="ECO:0000256" key="1">
    <source>
        <dbReference type="SAM" id="SignalP"/>
    </source>
</evidence>